<dbReference type="Proteomes" id="UP000515806">
    <property type="component" value="Chromosome"/>
</dbReference>
<sequence length="269" mass="31120">MSKILYKPLEKPLSMLCKVEITEKTGNKEDYFFKTFSVEIFPHKTSFWSGNQNIDIVRKPISPNNLPDNNADAFAQQISAVLYQLTIKLGLNGVPSAVEKQHELWQKWLNIRENLADTFTGDWVEPALTKLDVKMLPGETLTPYIMQDIFLNEYFRNIYDAAFIGNNFYCKRTVYGLCPSPIQFNEKWLLQDSATGQSIKFSGKWDKIPDQAGFDDWLKTKTDDHLSEIRIEGLYQLDHITGWCNAIESFYTLTTNRYRKTLTITLTTN</sequence>
<accession>A0A7G9QKF5</accession>
<proteinExistence type="predicted"/>
<dbReference type="EMBL" id="CP060723">
    <property type="protein sequence ID" value="QNN43830.1"/>
    <property type="molecule type" value="Genomic_DNA"/>
</dbReference>
<evidence type="ECO:0000313" key="2">
    <source>
        <dbReference type="Proteomes" id="UP000515806"/>
    </source>
</evidence>
<dbReference type="KEGG" id="proe:H9L23_07030"/>
<keyword evidence="2" id="KW-1185">Reference proteome</keyword>
<name>A0A7G9QKF5_9SPHI</name>
<evidence type="ECO:0000313" key="1">
    <source>
        <dbReference type="EMBL" id="QNN43830.1"/>
    </source>
</evidence>
<dbReference type="RefSeq" id="WP_187594293.1">
    <property type="nucleotide sequence ID" value="NZ_CP060723.1"/>
</dbReference>
<gene>
    <name evidence="1" type="ORF">H9L23_07030</name>
</gene>
<organism evidence="1 2">
    <name type="scientific">Pedobacter roseus</name>
    <dbReference type="NCBI Taxonomy" id="336820"/>
    <lineage>
        <taxon>Bacteria</taxon>
        <taxon>Pseudomonadati</taxon>
        <taxon>Bacteroidota</taxon>
        <taxon>Sphingobacteriia</taxon>
        <taxon>Sphingobacteriales</taxon>
        <taxon>Sphingobacteriaceae</taxon>
        <taxon>Pedobacter</taxon>
    </lineage>
</organism>
<reference evidence="1 2" key="1">
    <citation type="submission" date="2020-08" db="EMBL/GenBank/DDBJ databases">
        <title>Genome sequence of Pedobacter roseus KACC 11594T.</title>
        <authorList>
            <person name="Hyun D.-W."/>
            <person name="Bae J.-W."/>
        </authorList>
    </citation>
    <scope>NUCLEOTIDE SEQUENCE [LARGE SCALE GENOMIC DNA]</scope>
    <source>
        <strain evidence="1 2">KACC 11594</strain>
    </source>
</reference>
<protein>
    <submittedName>
        <fullName evidence="1">Uncharacterized protein</fullName>
    </submittedName>
</protein>
<dbReference type="AlphaFoldDB" id="A0A7G9QKF5"/>